<accession>A0ABX1XD53</accession>
<evidence type="ECO:0000313" key="2">
    <source>
        <dbReference type="EMBL" id="NOU66402.1"/>
    </source>
</evidence>
<dbReference type="EMBL" id="WHNY01000062">
    <property type="protein sequence ID" value="NOU66402.1"/>
    <property type="molecule type" value="Genomic_DNA"/>
</dbReference>
<comment type="caution">
    <text evidence="2">The sequence shown here is derived from an EMBL/GenBank/DDBJ whole genome shotgun (WGS) entry which is preliminary data.</text>
</comment>
<dbReference type="Pfam" id="PF00246">
    <property type="entry name" value="Peptidase_M14"/>
    <property type="match status" value="1"/>
</dbReference>
<dbReference type="Proteomes" id="UP000653578">
    <property type="component" value="Unassembled WGS sequence"/>
</dbReference>
<evidence type="ECO:0000259" key="1">
    <source>
        <dbReference type="Pfam" id="PF00246"/>
    </source>
</evidence>
<proteinExistence type="predicted"/>
<reference evidence="2 3" key="1">
    <citation type="submission" date="2019-10" db="EMBL/GenBank/DDBJ databases">
        <title>Description of Paenibacillus humi sp. nov.</title>
        <authorList>
            <person name="Carlier A."/>
            <person name="Qi S."/>
        </authorList>
    </citation>
    <scope>NUCLEOTIDE SEQUENCE [LARGE SCALE GENOMIC DNA]</scope>
    <source>
        <strain evidence="2 3">LMG 31461</strain>
    </source>
</reference>
<organism evidence="2 3">
    <name type="scientific">Paenibacillus plantarum</name>
    <dbReference type="NCBI Taxonomy" id="2654975"/>
    <lineage>
        <taxon>Bacteria</taxon>
        <taxon>Bacillati</taxon>
        <taxon>Bacillota</taxon>
        <taxon>Bacilli</taxon>
        <taxon>Bacillales</taxon>
        <taxon>Paenibacillaceae</taxon>
        <taxon>Paenibacillus</taxon>
    </lineage>
</organism>
<dbReference type="Gene3D" id="3.40.630.10">
    <property type="entry name" value="Zn peptidases"/>
    <property type="match status" value="1"/>
</dbReference>
<dbReference type="SUPFAM" id="SSF53187">
    <property type="entry name" value="Zn-dependent exopeptidases"/>
    <property type="match status" value="1"/>
</dbReference>
<feature type="domain" description="Peptidase M14" evidence="1">
    <location>
        <begin position="35"/>
        <end position="145"/>
    </location>
</feature>
<name>A0ABX1XD53_9BACL</name>
<dbReference type="InterPro" id="IPR000834">
    <property type="entry name" value="Peptidase_M14"/>
</dbReference>
<evidence type="ECO:0000313" key="3">
    <source>
        <dbReference type="Proteomes" id="UP000653578"/>
    </source>
</evidence>
<gene>
    <name evidence="2" type="ORF">GC096_20390</name>
</gene>
<protein>
    <recommendedName>
        <fullName evidence="1">Peptidase M14 domain-containing protein</fullName>
    </recommendedName>
</protein>
<sequence length="346" mass="38471">MKEGEVQRMDATFWKSSLAEIEDAMGQVRLGKTRVLATSAGGREIYVVEYGEKDDFSRKANYSSACGAGNPEHYARKGKESKPVLLFVGGVHGGELEGIVAVMNLIRLLETGEDYRGKRNDYIRERARQCRLLLIPCMNPDGRARLPTDTLIDVPYEKFVYYMQGTWKDGTLCSWPDCKAVHPIKDASDYLGSYFNDDGVNLMHDNFFAPMARETSALLGVADVEAPDFTVQFHGGANSEIHLYPIYFLPQYVLQKQQAFNLQLADAYAKRGLPFTLTNQLAPDAGTISSPPFNLTSAIHHVCGGMSLTFESNMGLAAPGIKLTADEILDSHFVLFEQAFRFMHAN</sequence>
<keyword evidence="3" id="KW-1185">Reference proteome</keyword>